<evidence type="ECO:0000256" key="2">
    <source>
        <dbReference type="SAM" id="SignalP"/>
    </source>
</evidence>
<feature type="chain" id="PRO_5040733445" evidence="2">
    <location>
        <begin position="23"/>
        <end position="81"/>
    </location>
</feature>
<feature type="signal peptide" evidence="2">
    <location>
        <begin position="1"/>
        <end position="22"/>
    </location>
</feature>
<feature type="region of interest" description="Disordered" evidence="1">
    <location>
        <begin position="61"/>
        <end position="81"/>
    </location>
</feature>
<keyword evidence="4" id="KW-1185">Reference proteome</keyword>
<dbReference type="PROSITE" id="PS51257">
    <property type="entry name" value="PROKAR_LIPOPROTEIN"/>
    <property type="match status" value="1"/>
</dbReference>
<proteinExistence type="predicted"/>
<keyword evidence="3" id="KW-0527">Neuropeptide</keyword>
<sequence>MTLRSLSLLVLSVLLLSGCYVAAGTPGPVYGYGHRSYGYGYYERPHYRHYGPPVVHVPPSYGHRGRHHGRPHHPHHRRGWW</sequence>
<comment type="caution">
    <text evidence="3">The sequence shown here is derived from an EMBL/GenBank/DDBJ whole genome shotgun (WGS) entry which is preliminary data.</text>
</comment>
<dbReference type="AlphaFoldDB" id="A0A9W7NI88"/>
<evidence type="ECO:0000313" key="4">
    <source>
        <dbReference type="Proteomes" id="UP000480854"/>
    </source>
</evidence>
<dbReference type="Proteomes" id="UP000480854">
    <property type="component" value="Unassembled WGS sequence"/>
</dbReference>
<keyword evidence="2" id="KW-0732">Signal</keyword>
<organism evidence="3 4">
    <name type="scientific">Roseomonas genomospecies 6</name>
    <dbReference type="NCBI Taxonomy" id="214106"/>
    <lineage>
        <taxon>Bacteria</taxon>
        <taxon>Pseudomonadati</taxon>
        <taxon>Pseudomonadota</taxon>
        <taxon>Alphaproteobacteria</taxon>
        <taxon>Acetobacterales</taxon>
        <taxon>Roseomonadaceae</taxon>
        <taxon>Roseomonas</taxon>
    </lineage>
</organism>
<dbReference type="RefSeq" id="WP_149470124.1">
    <property type="nucleotide sequence ID" value="NZ_QOKW01000013.1"/>
</dbReference>
<dbReference type="EMBL" id="QOKW01000013">
    <property type="protein sequence ID" value="KAA0679264.1"/>
    <property type="molecule type" value="Genomic_DNA"/>
</dbReference>
<gene>
    <name evidence="3" type="ORF">DS843_17310</name>
</gene>
<reference evidence="3 4" key="1">
    <citation type="submission" date="2018-07" db="EMBL/GenBank/DDBJ databases">
        <title>Genome sequence of Azospirillum sp. ATCC 49961.</title>
        <authorList>
            <person name="Sant'Anna F.H."/>
            <person name="Baldani J.I."/>
            <person name="Zilli J.E."/>
            <person name="Reis V.M."/>
            <person name="Hartmann A."/>
            <person name="Cruz L."/>
            <person name="de Souza E.M."/>
            <person name="de Oliveira Pedrosa F."/>
            <person name="Passaglia L.M.P."/>
        </authorList>
    </citation>
    <scope>NUCLEOTIDE SEQUENCE [LARGE SCALE GENOMIC DNA]</scope>
    <source>
        <strain evidence="3 4">ATCC 49961</strain>
    </source>
</reference>
<dbReference type="GO" id="GO:0007218">
    <property type="term" value="P:neuropeptide signaling pathway"/>
    <property type="evidence" value="ECO:0007669"/>
    <property type="project" value="UniProtKB-KW"/>
</dbReference>
<protein>
    <submittedName>
        <fullName evidence="3">Neuropeptide-like protein 29</fullName>
    </submittedName>
</protein>
<evidence type="ECO:0000313" key="3">
    <source>
        <dbReference type="EMBL" id="KAA0679264.1"/>
    </source>
</evidence>
<feature type="compositionally biased region" description="Basic residues" evidence="1">
    <location>
        <begin position="63"/>
        <end position="81"/>
    </location>
</feature>
<evidence type="ECO:0000256" key="1">
    <source>
        <dbReference type="SAM" id="MobiDB-lite"/>
    </source>
</evidence>
<name>A0A9W7NI88_9PROT</name>
<accession>A0A9W7NI88</accession>